<dbReference type="AlphaFoldDB" id="D4U0A5"/>
<reference evidence="1 2" key="1">
    <citation type="submission" date="2009-10" db="EMBL/GenBank/DDBJ databases">
        <authorList>
            <person name="Weinstock G."/>
            <person name="Sodergren E."/>
            <person name="Clifton S."/>
            <person name="Fulton L."/>
            <person name="Fulton B."/>
            <person name="Courtney L."/>
            <person name="Fronick C."/>
            <person name="Harrison M."/>
            <person name="Strong C."/>
            <person name="Farmer C."/>
            <person name="Delahaunty K."/>
            <person name="Markovic C."/>
            <person name="Hall O."/>
            <person name="Minx P."/>
            <person name="Tomlinson C."/>
            <person name="Mitreva M."/>
            <person name="Nelson J."/>
            <person name="Hou S."/>
            <person name="Wollam A."/>
            <person name="Pepin K.H."/>
            <person name="Johnson M."/>
            <person name="Bhonagiri V."/>
            <person name="Nash W.E."/>
            <person name="Warren W."/>
            <person name="Chinwalla A."/>
            <person name="Mardis E.R."/>
            <person name="Wilson R.K."/>
        </authorList>
    </citation>
    <scope>NUCLEOTIDE SEQUENCE [LARGE SCALE GENOMIC DNA]</scope>
    <source>
        <strain evidence="1 2">F0309</strain>
    </source>
</reference>
<dbReference type="Proteomes" id="UP000003150">
    <property type="component" value="Unassembled WGS sequence"/>
</dbReference>
<dbReference type="EMBL" id="ACYT02000061">
    <property type="protein sequence ID" value="EFF79410.1"/>
    <property type="molecule type" value="Genomic_DNA"/>
</dbReference>
<protein>
    <submittedName>
        <fullName evidence="1">Uncharacterized protein</fullName>
    </submittedName>
</protein>
<organism evidence="1 2">
    <name type="scientific">Schaalia odontolytica F0309</name>
    <dbReference type="NCBI Taxonomy" id="649742"/>
    <lineage>
        <taxon>Bacteria</taxon>
        <taxon>Bacillati</taxon>
        <taxon>Actinomycetota</taxon>
        <taxon>Actinomycetes</taxon>
        <taxon>Actinomycetales</taxon>
        <taxon>Actinomycetaceae</taxon>
        <taxon>Schaalia</taxon>
    </lineage>
</organism>
<proteinExistence type="predicted"/>
<comment type="caution">
    <text evidence="1">The sequence shown here is derived from an EMBL/GenBank/DDBJ whole genome shotgun (WGS) entry which is preliminary data.</text>
</comment>
<evidence type="ECO:0000313" key="2">
    <source>
        <dbReference type="Proteomes" id="UP000003150"/>
    </source>
</evidence>
<name>D4U0A5_9ACTO</name>
<gene>
    <name evidence="1" type="ORF">HMPREF0970_01644</name>
</gene>
<dbReference type="HOGENOM" id="CLU_3195096_0_0_11"/>
<sequence length="45" mass="5388">MASADGFMNTQSVYGTKLHRDERKELCCDLLHNNGWILYKIRRFR</sequence>
<accession>D4U0A5</accession>
<evidence type="ECO:0000313" key="1">
    <source>
        <dbReference type="EMBL" id="EFF79410.1"/>
    </source>
</evidence>